<name>A0A4Y7SXC8_COPMI</name>
<evidence type="ECO:0000313" key="1">
    <source>
        <dbReference type="EMBL" id="TEB26515.1"/>
    </source>
</evidence>
<dbReference type="GO" id="GO:0006260">
    <property type="term" value="P:DNA replication"/>
    <property type="evidence" value="ECO:0007669"/>
    <property type="project" value="TreeGrafter"/>
</dbReference>
<dbReference type="PANTHER" id="PTHR23274:SF51">
    <property type="entry name" value="OS03G0423850 PROTEIN"/>
    <property type="match status" value="1"/>
</dbReference>
<dbReference type="Proteomes" id="UP000298030">
    <property type="component" value="Unassembled WGS sequence"/>
</dbReference>
<protein>
    <recommendedName>
        <fullName evidence="3">DNA helicase</fullName>
    </recommendedName>
</protein>
<evidence type="ECO:0008006" key="3">
    <source>
        <dbReference type="Google" id="ProtNLM"/>
    </source>
</evidence>
<organism evidence="1 2">
    <name type="scientific">Coprinellus micaceus</name>
    <name type="common">Glistening ink-cap mushroom</name>
    <name type="synonym">Coprinus micaceus</name>
    <dbReference type="NCBI Taxonomy" id="71717"/>
    <lineage>
        <taxon>Eukaryota</taxon>
        <taxon>Fungi</taxon>
        <taxon>Dikarya</taxon>
        <taxon>Basidiomycota</taxon>
        <taxon>Agaricomycotina</taxon>
        <taxon>Agaricomycetes</taxon>
        <taxon>Agaricomycetidae</taxon>
        <taxon>Agaricales</taxon>
        <taxon>Agaricineae</taxon>
        <taxon>Psathyrellaceae</taxon>
        <taxon>Coprinellus</taxon>
    </lineage>
</organism>
<gene>
    <name evidence="1" type="ORF">FA13DRAFT_1595676</name>
</gene>
<dbReference type="STRING" id="71717.A0A4Y7SXC8"/>
<dbReference type="AlphaFoldDB" id="A0A4Y7SXC8"/>
<evidence type="ECO:0000313" key="2">
    <source>
        <dbReference type="Proteomes" id="UP000298030"/>
    </source>
</evidence>
<dbReference type="PANTHER" id="PTHR23274">
    <property type="entry name" value="DNA HELICASE-RELATED"/>
    <property type="match status" value="1"/>
</dbReference>
<dbReference type="EMBL" id="QPFP01000048">
    <property type="protein sequence ID" value="TEB26515.1"/>
    <property type="molecule type" value="Genomic_DNA"/>
</dbReference>
<feature type="non-terminal residue" evidence="1">
    <location>
        <position position="183"/>
    </location>
</feature>
<reference evidence="1 2" key="1">
    <citation type="journal article" date="2019" name="Nat. Ecol. Evol.">
        <title>Megaphylogeny resolves global patterns of mushroom evolution.</title>
        <authorList>
            <person name="Varga T."/>
            <person name="Krizsan K."/>
            <person name="Foldi C."/>
            <person name="Dima B."/>
            <person name="Sanchez-Garcia M."/>
            <person name="Sanchez-Ramirez S."/>
            <person name="Szollosi G.J."/>
            <person name="Szarkandi J.G."/>
            <person name="Papp V."/>
            <person name="Albert L."/>
            <person name="Andreopoulos W."/>
            <person name="Angelini C."/>
            <person name="Antonin V."/>
            <person name="Barry K.W."/>
            <person name="Bougher N.L."/>
            <person name="Buchanan P."/>
            <person name="Buyck B."/>
            <person name="Bense V."/>
            <person name="Catcheside P."/>
            <person name="Chovatia M."/>
            <person name="Cooper J."/>
            <person name="Damon W."/>
            <person name="Desjardin D."/>
            <person name="Finy P."/>
            <person name="Geml J."/>
            <person name="Haridas S."/>
            <person name="Hughes K."/>
            <person name="Justo A."/>
            <person name="Karasinski D."/>
            <person name="Kautmanova I."/>
            <person name="Kiss B."/>
            <person name="Kocsube S."/>
            <person name="Kotiranta H."/>
            <person name="LaButti K.M."/>
            <person name="Lechner B.E."/>
            <person name="Liimatainen K."/>
            <person name="Lipzen A."/>
            <person name="Lukacs Z."/>
            <person name="Mihaltcheva S."/>
            <person name="Morgado L.N."/>
            <person name="Niskanen T."/>
            <person name="Noordeloos M.E."/>
            <person name="Ohm R.A."/>
            <person name="Ortiz-Santana B."/>
            <person name="Ovrebo C."/>
            <person name="Racz N."/>
            <person name="Riley R."/>
            <person name="Savchenko A."/>
            <person name="Shiryaev A."/>
            <person name="Soop K."/>
            <person name="Spirin V."/>
            <person name="Szebenyi C."/>
            <person name="Tomsovsky M."/>
            <person name="Tulloss R.E."/>
            <person name="Uehling J."/>
            <person name="Grigoriev I.V."/>
            <person name="Vagvolgyi C."/>
            <person name="Papp T."/>
            <person name="Martin F.M."/>
            <person name="Miettinen O."/>
            <person name="Hibbett D.S."/>
            <person name="Nagy L.G."/>
        </authorList>
    </citation>
    <scope>NUCLEOTIDE SEQUENCE [LARGE SCALE GENOMIC DNA]</scope>
    <source>
        <strain evidence="1 2">FP101781</strain>
    </source>
</reference>
<dbReference type="OrthoDB" id="432234at2759"/>
<proteinExistence type="predicted"/>
<keyword evidence="2" id="KW-1185">Reference proteome</keyword>
<comment type="caution">
    <text evidence="1">The sequence shown here is derived from an EMBL/GenBank/DDBJ whole genome shotgun (WGS) entry which is preliminary data.</text>
</comment>
<feature type="non-terminal residue" evidence="1">
    <location>
        <position position="1"/>
    </location>
</feature>
<dbReference type="InterPro" id="IPR027417">
    <property type="entry name" value="P-loop_NTPase"/>
</dbReference>
<dbReference type="GO" id="GO:0005657">
    <property type="term" value="C:replication fork"/>
    <property type="evidence" value="ECO:0007669"/>
    <property type="project" value="TreeGrafter"/>
</dbReference>
<sequence>RVQRRILLEMDTSAFTNNGALPGTLHLYEGMPVILRMRNISTELGITNGSQGILKKVMTEILDDGSVIAKVALVHFPLSKVRLYGLPAGYFPIEPITWSFTAMLPSTSRGAKRDSLRIRRYQLPIQPAFAVTGQSAQGKTLPTVLASLHEGGFGAYVAASRAKSREGLCIIRSVQLSDLNKPL</sequence>
<accession>A0A4Y7SXC8</accession>
<dbReference type="SUPFAM" id="SSF52540">
    <property type="entry name" value="P-loop containing nucleoside triphosphate hydrolases"/>
    <property type="match status" value="1"/>
</dbReference>